<sequence>MAARCNVDMETLLSDPNRNTATLALTTLLKTGHESNVESLVKQITTFMSDISDVFKIEVVAAVKGLCLKYPSKYKTLMSFLSTNLREDGSADFKKDLVDALLLIISKVPAAREVGLLHLCEFIEDCEYPNLCTKILSFLGEEVPNTSVPSKYIRFIYNRMILENAPVRAASVDALTKIAMRCPKLRRDVMLLLNFAQNDNDDEGVVGSSVIDRADVARESCEAPGPLEVVVAVRWQPRLEAQGSAAPPPAACAPAAPGLRSPWPPALRAMRPRAARRRPAPLAALALAAPPLAALGRRGAPALAPGAPRLAARAPGRGGRLPRRAGARARRAALGLRRPGRAPRRRRARARGGGAGVLGPGGPPARFDSASVGGVWVQPPSGGSPWSQEADPAVVPLSMGAIGVAESSDGRAWRKVDGPHPGGAVLPPSTEPGAFDAALVGMGSVEGSRLYYFGGSREPFQMGGRALTGVLQSVGVAEWDGAAWQRRGEVLGRGAPGSFDEVFVASPQVVRHGPGEWRMYYHGAGGGDRRFRVGLAVSADGLEWRRAGAVLCPGEGGAWDAGGCSRRHVFRLEGAAGGYGMLYEATSAAGRHGFGLALSPDGLEWRREGDGPVFAPPEDPGAWDGRAVSAPCLVRSPGGDRLLYYVGLDGAGAAAVGMARADGDGLRGFSRV</sequence>
<dbReference type="Gene3D" id="1.25.10.10">
    <property type="entry name" value="Leucine-rich Repeat Variant"/>
    <property type="match status" value="1"/>
</dbReference>
<evidence type="ECO:0000313" key="3">
    <source>
        <dbReference type="EMBL" id="CAK0894548.1"/>
    </source>
</evidence>
<dbReference type="Gene3D" id="2.115.10.20">
    <property type="entry name" value="Glycosyl hydrolase domain, family 43"/>
    <property type="match status" value="2"/>
</dbReference>
<dbReference type="PANTHER" id="PTHR10261:SF0">
    <property type="entry name" value="COATOMER SUBUNIT GAMMA-2"/>
    <property type="match status" value="1"/>
</dbReference>
<protein>
    <recommendedName>
        <fullName evidence="2">Clathrin/coatomer adaptor adaptin-like N-terminal domain-containing protein</fullName>
    </recommendedName>
</protein>
<dbReference type="InterPro" id="IPR011989">
    <property type="entry name" value="ARM-like"/>
</dbReference>
<proteinExistence type="predicted"/>
<feature type="region of interest" description="Disordered" evidence="1">
    <location>
        <begin position="306"/>
        <end position="363"/>
    </location>
</feature>
<evidence type="ECO:0000259" key="2">
    <source>
        <dbReference type="Pfam" id="PF01602"/>
    </source>
</evidence>
<keyword evidence="4" id="KW-1185">Reference proteome</keyword>
<comment type="caution">
    <text evidence="3">The sequence shown here is derived from an EMBL/GenBank/DDBJ whole genome shotgun (WGS) entry which is preliminary data.</text>
</comment>
<gene>
    <name evidence="3" type="ORF">PCOR1329_LOCUS73575</name>
</gene>
<feature type="compositionally biased region" description="Basic residues" evidence="1">
    <location>
        <begin position="338"/>
        <end position="350"/>
    </location>
</feature>
<feature type="compositionally biased region" description="Low complexity" evidence="1">
    <location>
        <begin position="306"/>
        <end position="315"/>
    </location>
</feature>
<dbReference type="InterPro" id="IPR017106">
    <property type="entry name" value="Coatomer_gsu"/>
</dbReference>
<dbReference type="EMBL" id="CAUYUJ010019915">
    <property type="protein sequence ID" value="CAK0894548.1"/>
    <property type="molecule type" value="Genomic_DNA"/>
</dbReference>
<dbReference type="InterPro" id="IPR023296">
    <property type="entry name" value="Glyco_hydro_beta-prop_sf"/>
</dbReference>
<reference evidence="3" key="1">
    <citation type="submission" date="2023-10" db="EMBL/GenBank/DDBJ databases">
        <authorList>
            <person name="Chen Y."/>
            <person name="Shah S."/>
            <person name="Dougan E. K."/>
            <person name="Thang M."/>
            <person name="Chan C."/>
        </authorList>
    </citation>
    <scope>NUCLEOTIDE SEQUENCE [LARGE SCALE GENOMIC DNA]</scope>
</reference>
<evidence type="ECO:0000313" key="4">
    <source>
        <dbReference type="Proteomes" id="UP001189429"/>
    </source>
</evidence>
<dbReference type="PANTHER" id="PTHR10261">
    <property type="entry name" value="COATOMER SUBUNIT GAMMA"/>
    <property type="match status" value="1"/>
</dbReference>
<feature type="compositionally biased region" description="Gly residues" evidence="1">
    <location>
        <begin position="351"/>
        <end position="360"/>
    </location>
</feature>
<accession>A0ABN9X5H5</accession>
<name>A0ABN9X5H5_9DINO</name>
<organism evidence="3 4">
    <name type="scientific">Prorocentrum cordatum</name>
    <dbReference type="NCBI Taxonomy" id="2364126"/>
    <lineage>
        <taxon>Eukaryota</taxon>
        <taxon>Sar</taxon>
        <taxon>Alveolata</taxon>
        <taxon>Dinophyceae</taxon>
        <taxon>Prorocentrales</taxon>
        <taxon>Prorocentraceae</taxon>
        <taxon>Prorocentrum</taxon>
    </lineage>
</organism>
<feature type="compositionally biased region" description="Basic residues" evidence="1">
    <location>
        <begin position="320"/>
        <end position="331"/>
    </location>
</feature>
<dbReference type="InterPro" id="IPR002553">
    <property type="entry name" value="Clathrin/coatomer_adapt-like_N"/>
</dbReference>
<feature type="domain" description="Clathrin/coatomer adaptor adaptin-like N-terminal" evidence="2">
    <location>
        <begin position="4"/>
        <end position="202"/>
    </location>
</feature>
<dbReference type="SUPFAM" id="SSF75005">
    <property type="entry name" value="Arabinanase/levansucrase/invertase"/>
    <property type="match status" value="1"/>
</dbReference>
<evidence type="ECO:0000256" key="1">
    <source>
        <dbReference type="SAM" id="MobiDB-lite"/>
    </source>
</evidence>
<dbReference type="SUPFAM" id="SSF48371">
    <property type="entry name" value="ARM repeat"/>
    <property type="match status" value="1"/>
</dbReference>
<dbReference type="Pfam" id="PF01602">
    <property type="entry name" value="Adaptin_N"/>
    <property type="match status" value="1"/>
</dbReference>
<dbReference type="Proteomes" id="UP001189429">
    <property type="component" value="Unassembled WGS sequence"/>
</dbReference>
<dbReference type="InterPro" id="IPR016024">
    <property type="entry name" value="ARM-type_fold"/>
</dbReference>